<reference evidence="1" key="1">
    <citation type="submission" date="2014-09" db="EMBL/GenBank/DDBJ databases">
        <authorList>
            <person name="Magalhaes I.L.F."/>
            <person name="Oliveira U."/>
            <person name="Santos F.R."/>
            <person name="Vidigal T.H.D.A."/>
            <person name="Brescovit A.D."/>
            <person name="Santos A.J."/>
        </authorList>
    </citation>
    <scope>NUCLEOTIDE SEQUENCE</scope>
    <source>
        <tissue evidence="1">Shoot tissue taken approximately 20 cm above the soil surface</tissue>
    </source>
</reference>
<dbReference type="EMBL" id="GBRH01247667">
    <property type="protein sequence ID" value="JAD50228.1"/>
    <property type="molecule type" value="Transcribed_RNA"/>
</dbReference>
<reference evidence="1" key="2">
    <citation type="journal article" date="2015" name="Data Brief">
        <title>Shoot transcriptome of the giant reed, Arundo donax.</title>
        <authorList>
            <person name="Barrero R.A."/>
            <person name="Guerrero F.D."/>
            <person name="Moolhuijzen P."/>
            <person name="Goolsby J.A."/>
            <person name="Tidwell J."/>
            <person name="Bellgard S.E."/>
            <person name="Bellgard M.I."/>
        </authorList>
    </citation>
    <scope>NUCLEOTIDE SEQUENCE</scope>
    <source>
        <tissue evidence="1">Shoot tissue taken approximately 20 cm above the soil surface</tissue>
    </source>
</reference>
<proteinExistence type="predicted"/>
<name>A0A0A9AK47_ARUDO</name>
<organism evidence="1">
    <name type="scientific">Arundo donax</name>
    <name type="common">Giant reed</name>
    <name type="synonym">Donax arundinaceus</name>
    <dbReference type="NCBI Taxonomy" id="35708"/>
    <lineage>
        <taxon>Eukaryota</taxon>
        <taxon>Viridiplantae</taxon>
        <taxon>Streptophyta</taxon>
        <taxon>Embryophyta</taxon>
        <taxon>Tracheophyta</taxon>
        <taxon>Spermatophyta</taxon>
        <taxon>Magnoliopsida</taxon>
        <taxon>Liliopsida</taxon>
        <taxon>Poales</taxon>
        <taxon>Poaceae</taxon>
        <taxon>PACMAD clade</taxon>
        <taxon>Arundinoideae</taxon>
        <taxon>Arundineae</taxon>
        <taxon>Arundo</taxon>
    </lineage>
</organism>
<accession>A0A0A9AK47</accession>
<protein>
    <submittedName>
        <fullName evidence="1">Uncharacterized protein</fullName>
    </submittedName>
</protein>
<sequence length="30" mass="3555">MFYGTPLERWSIWLLNWEVPSCVPILSTSE</sequence>
<evidence type="ECO:0000313" key="1">
    <source>
        <dbReference type="EMBL" id="JAD50228.1"/>
    </source>
</evidence>
<dbReference type="AlphaFoldDB" id="A0A0A9AK47"/>